<evidence type="ECO:0000256" key="2">
    <source>
        <dbReference type="ARBA" id="ARBA00022475"/>
    </source>
</evidence>
<evidence type="ECO:0000256" key="1">
    <source>
        <dbReference type="ARBA" id="ARBA00004651"/>
    </source>
</evidence>
<keyword evidence="7" id="KW-0479">Metal-binding</keyword>
<dbReference type="GO" id="GO:0005886">
    <property type="term" value="C:plasma membrane"/>
    <property type="evidence" value="ECO:0007669"/>
    <property type="project" value="UniProtKB-SubCell"/>
</dbReference>
<dbReference type="PANTHER" id="PTHR22926:SF3">
    <property type="entry name" value="UNDECAPRENYL-PHOSPHATE ALPHA-N-ACETYLGLUCOSAMINYL 1-PHOSPHATE TRANSFERASE"/>
    <property type="match status" value="1"/>
</dbReference>
<evidence type="ECO:0000256" key="8">
    <source>
        <dbReference type="SAM" id="Phobius"/>
    </source>
</evidence>
<dbReference type="RefSeq" id="WP_101672311.1">
    <property type="nucleotide sequence ID" value="NZ_PKGO01000004.1"/>
</dbReference>
<feature type="transmembrane region" description="Helical" evidence="8">
    <location>
        <begin position="312"/>
        <end position="332"/>
    </location>
</feature>
<gene>
    <name evidence="9" type="ORF">CYJ40_05375</name>
</gene>
<proteinExistence type="predicted"/>
<dbReference type="GO" id="GO:0044038">
    <property type="term" value="P:cell wall macromolecule biosynthetic process"/>
    <property type="evidence" value="ECO:0007669"/>
    <property type="project" value="TreeGrafter"/>
</dbReference>
<keyword evidence="7" id="KW-0460">Magnesium</keyword>
<keyword evidence="5 8" id="KW-1133">Transmembrane helix</keyword>
<keyword evidence="2" id="KW-1003">Cell membrane</keyword>
<evidence type="ECO:0000256" key="4">
    <source>
        <dbReference type="ARBA" id="ARBA00022692"/>
    </source>
</evidence>
<evidence type="ECO:0000256" key="7">
    <source>
        <dbReference type="PIRSR" id="PIRSR600715-1"/>
    </source>
</evidence>
<protein>
    <recommendedName>
        <fullName evidence="11">UDP-N-acetylglucosamine--undecaprenyl-phosphate N-acetylglucosaminephosphotransferase</fullName>
    </recommendedName>
</protein>
<comment type="cofactor">
    <cofactor evidence="7">
        <name>Mg(2+)</name>
        <dbReference type="ChEBI" id="CHEBI:18420"/>
    </cofactor>
</comment>
<dbReference type="AlphaFoldDB" id="A0A2I1IHE6"/>
<organism evidence="9 10">
    <name type="scientific">Brevibacterium ravenspurgense</name>
    <dbReference type="NCBI Taxonomy" id="479117"/>
    <lineage>
        <taxon>Bacteria</taxon>
        <taxon>Bacillati</taxon>
        <taxon>Actinomycetota</taxon>
        <taxon>Actinomycetes</taxon>
        <taxon>Micrococcales</taxon>
        <taxon>Brevibacteriaceae</taxon>
        <taxon>Brevibacterium</taxon>
    </lineage>
</organism>
<dbReference type="Pfam" id="PF00953">
    <property type="entry name" value="Glycos_transf_4"/>
    <property type="match status" value="1"/>
</dbReference>
<feature type="binding site" evidence="7">
    <location>
        <position position="212"/>
    </location>
    <ligand>
        <name>Mg(2+)</name>
        <dbReference type="ChEBI" id="CHEBI:18420"/>
    </ligand>
</feature>
<dbReference type="PANTHER" id="PTHR22926">
    <property type="entry name" value="PHOSPHO-N-ACETYLMURAMOYL-PENTAPEPTIDE-TRANSFERASE"/>
    <property type="match status" value="1"/>
</dbReference>
<dbReference type="GO" id="GO:0016780">
    <property type="term" value="F:phosphotransferase activity, for other substituted phosphate groups"/>
    <property type="evidence" value="ECO:0007669"/>
    <property type="project" value="InterPro"/>
</dbReference>
<dbReference type="Proteomes" id="UP000242755">
    <property type="component" value="Unassembled WGS sequence"/>
</dbReference>
<dbReference type="GO" id="GO:0071555">
    <property type="term" value="P:cell wall organization"/>
    <property type="evidence" value="ECO:0007669"/>
    <property type="project" value="TreeGrafter"/>
</dbReference>
<feature type="transmembrane region" description="Helical" evidence="8">
    <location>
        <begin position="183"/>
        <end position="201"/>
    </location>
</feature>
<evidence type="ECO:0000313" key="9">
    <source>
        <dbReference type="EMBL" id="PKY70546.1"/>
    </source>
</evidence>
<sequence length="347" mass="35892">MIAVLATGAVTSLAVTLLAAAIVIPIIRRAGLVDIPTARSSHLTPVARGGGFAVGCGIAAGSVAAAWIGTSTGVFTTLSAALVIGIFVAFTWCFSILGFMDDMGSMSSGLRLVLQVLIAGAFATLLSLFDDGGVFGLAAVALGVVFIVNGVNFMDGLNTLTSSWAVLVGVWYCVLFVTVDQPAAAALSAVFAAAALGFLPYNIGRARAFLGDVGSYGVGAAVAAFAVFLFVSGVSPLVVAAPIVLLVFDVSWTLLKRLLAGENIFQAHRRHIYQQTQQQGLSHEQTSAAYALLNACACLATIPTLLVANELAVWVSAFILVCLIVVYSRLPVLARWAVARRAEAVAQ</sequence>
<dbReference type="EMBL" id="PKGO01000004">
    <property type="protein sequence ID" value="PKY70546.1"/>
    <property type="molecule type" value="Genomic_DNA"/>
</dbReference>
<reference evidence="9 10" key="1">
    <citation type="submission" date="2017-12" db="EMBL/GenBank/DDBJ databases">
        <title>Phylogenetic diversity of female urinary microbiome.</title>
        <authorList>
            <person name="Thomas-White K."/>
            <person name="Wolfe A.J."/>
        </authorList>
    </citation>
    <scope>NUCLEOTIDE SEQUENCE [LARGE SCALE GENOMIC DNA]</scope>
    <source>
        <strain evidence="9 10">UMB0426</strain>
    </source>
</reference>
<feature type="binding site" evidence="7">
    <location>
        <position position="152"/>
    </location>
    <ligand>
        <name>Mg(2+)</name>
        <dbReference type="ChEBI" id="CHEBI:18420"/>
    </ligand>
</feature>
<comment type="caution">
    <text evidence="9">The sequence shown here is derived from an EMBL/GenBank/DDBJ whole genome shotgun (WGS) entry which is preliminary data.</text>
</comment>
<evidence type="ECO:0000256" key="6">
    <source>
        <dbReference type="ARBA" id="ARBA00023136"/>
    </source>
</evidence>
<keyword evidence="4 8" id="KW-0812">Transmembrane</keyword>
<dbReference type="GO" id="GO:0046872">
    <property type="term" value="F:metal ion binding"/>
    <property type="evidence" value="ECO:0007669"/>
    <property type="project" value="UniProtKB-KW"/>
</dbReference>
<accession>A0A2I1IHE6</accession>
<evidence type="ECO:0000256" key="5">
    <source>
        <dbReference type="ARBA" id="ARBA00022989"/>
    </source>
</evidence>
<evidence type="ECO:0008006" key="11">
    <source>
        <dbReference type="Google" id="ProtNLM"/>
    </source>
</evidence>
<name>A0A2I1IHE6_9MICO</name>
<feature type="transmembrane region" description="Helical" evidence="8">
    <location>
        <begin position="6"/>
        <end position="27"/>
    </location>
</feature>
<dbReference type="InterPro" id="IPR000715">
    <property type="entry name" value="Glycosyl_transferase_4"/>
</dbReference>
<evidence type="ECO:0000313" key="10">
    <source>
        <dbReference type="Proteomes" id="UP000242755"/>
    </source>
</evidence>
<keyword evidence="3" id="KW-0808">Transferase</keyword>
<feature type="transmembrane region" description="Helical" evidence="8">
    <location>
        <begin position="135"/>
        <end position="153"/>
    </location>
</feature>
<comment type="subcellular location">
    <subcellularLocation>
        <location evidence="1">Cell membrane</location>
        <topology evidence="1">Multi-pass membrane protein</topology>
    </subcellularLocation>
</comment>
<evidence type="ECO:0000256" key="3">
    <source>
        <dbReference type="ARBA" id="ARBA00022679"/>
    </source>
</evidence>
<feature type="transmembrane region" description="Helical" evidence="8">
    <location>
        <begin position="74"/>
        <end position="100"/>
    </location>
</feature>
<feature type="transmembrane region" description="Helical" evidence="8">
    <location>
        <begin position="47"/>
        <end position="68"/>
    </location>
</feature>
<feature type="transmembrane region" description="Helical" evidence="8">
    <location>
        <begin position="112"/>
        <end position="129"/>
    </location>
</feature>
<dbReference type="GO" id="GO:0009103">
    <property type="term" value="P:lipopolysaccharide biosynthetic process"/>
    <property type="evidence" value="ECO:0007669"/>
    <property type="project" value="TreeGrafter"/>
</dbReference>
<feature type="transmembrane region" description="Helical" evidence="8">
    <location>
        <begin position="160"/>
        <end position="177"/>
    </location>
</feature>
<feature type="transmembrane region" description="Helical" evidence="8">
    <location>
        <begin position="237"/>
        <end position="255"/>
    </location>
</feature>
<keyword evidence="6 8" id="KW-0472">Membrane</keyword>